<keyword evidence="4" id="KW-0560">Oxidoreductase</keyword>
<dbReference type="STRING" id="158898.SAMN04488548_1341387"/>
<dbReference type="GO" id="GO:0016491">
    <property type="term" value="F:oxidoreductase activity"/>
    <property type="evidence" value="ECO:0007669"/>
    <property type="project" value="UniProtKB-KW"/>
</dbReference>
<dbReference type="Proteomes" id="UP000183180">
    <property type="component" value="Unassembled WGS sequence"/>
</dbReference>
<comment type="cofactor">
    <cofactor evidence="1">
        <name>FAD</name>
        <dbReference type="ChEBI" id="CHEBI:57692"/>
    </cofactor>
</comment>
<dbReference type="InterPro" id="IPR036188">
    <property type="entry name" value="FAD/NAD-bd_sf"/>
</dbReference>
<evidence type="ECO:0000256" key="4">
    <source>
        <dbReference type="ARBA" id="ARBA00023002"/>
    </source>
</evidence>
<evidence type="ECO:0000256" key="1">
    <source>
        <dbReference type="ARBA" id="ARBA00001974"/>
    </source>
</evidence>
<protein>
    <submittedName>
        <fullName evidence="6">FAD binding domain-containing protein</fullName>
    </submittedName>
</protein>
<keyword evidence="3" id="KW-0274">FAD</keyword>
<keyword evidence="2" id="KW-0285">Flavoprotein</keyword>
<gene>
    <name evidence="6" type="ORF">SAMN04488548_1341387</name>
</gene>
<feature type="domain" description="FAD-dependent oxidoreductase 2 FAD-binding" evidence="5">
    <location>
        <begin position="9"/>
        <end position="112"/>
    </location>
</feature>
<evidence type="ECO:0000313" key="7">
    <source>
        <dbReference type="Proteomes" id="UP000183180"/>
    </source>
</evidence>
<evidence type="ECO:0000256" key="2">
    <source>
        <dbReference type="ARBA" id="ARBA00022630"/>
    </source>
</evidence>
<proteinExistence type="predicted"/>
<dbReference type="InterPro" id="IPR050315">
    <property type="entry name" value="FAD-oxidoreductase_2"/>
</dbReference>
<dbReference type="PANTHER" id="PTHR43400:SF10">
    <property type="entry name" value="3-OXOSTEROID 1-DEHYDROGENASE"/>
    <property type="match status" value="1"/>
</dbReference>
<evidence type="ECO:0000259" key="5">
    <source>
        <dbReference type="Pfam" id="PF00890"/>
    </source>
</evidence>
<name>A0A1H2IS02_9ACTN</name>
<dbReference type="Gene3D" id="3.50.50.60">
    <property type="entry name" value="FAD/NAD(P)-binding domain"/>
    <property type="match status" value="1"/>
</dbReference>
<organism evidence="6 7">
    <name type="scientific">Gordonia westfalica</name>
    <dbReference type="NCBI Taxonomy" id="158898"/>
    <lineage>
        <taxon>Bacteria</taxon>
        <taxon>Bacillati</taxon>
        <taxon>Actinomycetota</taxon>
        <taxon>Actinomycetes</taxon>
        <taxon>Mycobacteriales</taxon>
        <taxon>Gordoniaceae</taxon>
        <taxon>Gordonia</taxon>
    </lineage>
</organism>
<dbReference type="AlphaFoldDB" id="A0A1H2IS02"/>
<dbReference type="InterPro" id="IPR003953">
    <property type="entry name" value="FAD-dep_OxRdtase_2_FAD-bd"/>
</dbReference>
<dbReference type="EMBL" id="FNLM01000034">
    <property type="protein sequence ID" value="SDU46791.1"/>
    <property type="molecule type" value="Genomic_DNA"/>
</dbReference>
<sequence length="117" mass="12388">MQDWDIRCDVVVVGSGGGALTGAYTAAANGLDTVVLEKTAVFGGTSSYSGASLWLRGSVVQKGAGLDDSTDKARTYLRTLLGDTGADRQEAYVTTAPEVVDFLERDPHLEFEVQART</sequence>
<reference evidence="6 7" key="1">
    <citation type="submission" date="2016-10" db="EMBL/GenBank/DDBJ databases">
        <authorList>
            <person name="de Groot N.N."/>
        </authorList>
    </citation>
    <scope>NUCLEOTIDE SEQUENCE [LARGE SCALE GENOMIC DNA]</scope>
    <source>
        <strain evidence="6 7">DSM 44215</strain>
    </source>
</reference>
<evidence type="ECO:0000256" key="3">
    <source>
        <dbReference type="ARBA" id="ARBA00022827"/>
    </source>
</evidence>
<accession>A0A1H2IS02</accession>
<evidence type="ECO:0000313" key="6">
    <source>
        <dbReference type="EMBL" id="SDU46791.1"/>
    </source>
</evidence>
<dbReference type="Pfam" id="PF00890">
    <property type="entry name" value="FAD_binding_2"/>
    <property type="match status" value="1"/>
</dbReference>
<dbReference type="SUPFAM" id="SSF51905">
    <property type="entry name" value="FAD/NAD(P)-binding domain"/>
    <property type="match status" value="1"/>
</dbReference>
<dbReference type="PANTHER" id="PTHR43400">
    <property type="entry name" value="FUMARATE REDUCTASE"/>
    <property type="match status" value="1"/>
</dbReference>